<keyword evidence="5 8" id="KW-0238">DNA-binding</keyword>
<dbReference type="SUPFAM" id="SSF56349">
    <property type="entry name" value="DNA breaking-rejoining enzymes"/>
    <property type="match status" value="1"/>
</dbReference>
<keyword evidence="12" id="KW-1185">Reference proteome</keyword>
<proteinExistence type="inferred from homology"/>
<reference evidence="11 12" key="1">
    <citation type="journal article" date="2012" name="BMC Genomics">
        <title>Comparative analysis of two phenotypically-similar but genomically-distinct Burkholderia cenocepacia-specific bacteriophages.</title>
        <authorList>
            <person name="Lynch K.H."/>
            <person name="Stothard P."/>
            <person name="Dennis J.J."/>
        </authorList>
    </citation>
    <scope>NUCLEOTIDE SEQUENCE [LARGE SCALE GENOMIC DNA]</scope>
</reference>
<evidence type="ECO:0000256" key="8">
    <source>
        <dbReference type="PROSITE-ProRule" id="PRU01248"/>
    </source>
</evidence>
<dbReference type="InterPro" id="IPR044068">
    <property type="entry name" value="CB"/>
</dbReference>
<evidence type="ECO:0000259" key="9">
    <source>
        <dbReference type="PROSITE" id="PS51898"/>
    </source>
</evidence>
<dbReference type="InterPro" id="IPR050090">
    <property type="entry name" value="Tyrosine_recombinase_XerCD"/>
</dbReference>
<evidence type="ECO:0000256" key="2">
    <source>
        <dbReference type="ARBA" id="ARBA00016082"/>
    </source>
</evidence>
<evidence type="ECO:0000256" key="5">
    <source>
        <dbReference type="ARBA" id="ARBA00023125"/>
    </source>
</evidence>
<dbReference type="InterPro" id="IPR011010">
    <property type="entry name" value="DNA_brk_join_enz"/>
</dbReference>
<evidence type="ECO:0000313" key="11">
    <source>
        <dbReference type="EMBL" id="AEY69547.1"/>
    </source>
</evidence>
<keyword evidence="7" id="KW-1160">Virus entry into host cell</keyword>
<keyword evidence="4" id="KW-0378">Hydrolase</keyword>
<organism evidence="11 12">
    <name type="scientific">Burkholderia phage vB_BceS_AH2</name>
    <dbReference type="NCBI Taxonomy" id="1133022"/>
    <lineage>
        <taxon>Viruses</taxon>
        <taxon>Duplodnaviria</taxon>
        <taxon>Heunggongvirae</taxon>
        <taxon>Uroviricota</taxon>
        <taxon>Caudoviricetes</taxon>
        <taxon>Casjensviridae</taxon>
        <taxon>Ahduovirus</taxon>
        <taxon>Ahduovirus AH2</taxon>
        <taxon>Burkholderia virus AH2</taxon>
    </lineage>
</organism>
<dbReference type="Pfam" id="PF00589">
    <property type="entry name" value="Phage_integrase"/>
    <property type="match status" value="1"/>
</dbReference>
<dbReference type="PROSITE" id="PS51900">
    <property type="entry name" value="CB"/>
    <property type="match status" value="1"/>
</dbReference>
<dbReference type="KEGG" id="vg:13405217"/>
<comment type="similarity">
    <text evidence="1">Belongs to the 'phage' integrase family.</text>
</comment>
<evidence type="ECO:0000256" key="6">
    <source>
        <dbReference type="ARBA" id="ARBA00023172"/>
    </source>
</evidence>
<dbReference type="OrthoDB" id="4459at10239"/>
<feature type="domain" description="Core-binding (CB)" evidence="10">
    <location>
        <begin position="67"/>
        <end position="142"/>
    </location>
</feature>
<dbReference type="InterPro" id="IPR010998">
    <property type="entry name" value="Integrase_recombinase_N"/>
</dbReference>
<dbReference type="GeneID" id="13405217"/>
<dbReference type="InterPro" id="IPR002104">
    <property type="entry name" value="Integrase_catalytic"/>
</dbReference>
<accession>I6NSG1</accession>
<keyword evidence="6" id="KW-0233">DNA recombination</keyword>
<evidence type="ECO:0000313" key="12">
    <source>
        <dbReference type="Proteomes" id="UP000009012"/>
    </source>
</evidence>
<dbReference type="GO" id="GO:0015074">
    <property type="term" value="P:DNA integration"/>
    <property type="evidence" value="ECO:0007669"/>
    <property type="project" value="InterPro"/>
</dbReference>
<keyword evidence="7" id="KW-1179">Viral genome integration</keyword>
<dbReference type="GO" id="GO:0016787">
    <property type="term" value="F:hydrolase activity"/>
    <property type="evidence" value="ECO:0007669"/>
    <property type="project" value="UniProtKB-KW"/>
</dbReference>
<dbReference type="EMBL" id="JN564907">
    <property type="protein sequence ID" value="AEY69547.1"/>
    <property type="molecule type" value="Genomic_DNA"/>
</dbReference>
<dbReference type="PANTHER" id="PTHR30349:SF41">
    <property type="entry name" value="INTEGRASE_RECOMBINASE PROTEIN MJ0367-RELATED"/>
    <property type="match status" value="1"/>
</dbReference>
<evidence type="ECO:0000256" key="4">
    <source>
        <dbReference type="ARBA" id="ARBA00022801"/>
    </source>
</evidence>
<evidence type="ECO:0000256" key="1">
    <source>
        <dbReference type="ARBA" id="ARBA00008857"/>
    </source>
</evidence>
<dbReference type="Gene3D" id="1.10.443.10">
    <property type="entry name" value="Intergrase catalytic core"/>
    <property type="match status" value="1"/>
</dbReference>
<dbReference type="GO" id="GO:0006310">
    <property type="term" value="P:DNA recombination"/>
    <property type="evidence" value="ECO:0007669"/>
    <property type="project" value="UniProtKB-KW"/>
</dbReference>
<keyword evidence="7" id="KW-0229">DNA integration</keyword>
<name>I6NSG1_9CAUD</name>
<feature type="domain" description="Tyr recombinase" evidence="9">
    <location>
        <begin position="172"/>
        <end position="356"/>
    </location>
</feature>
<evidence type="ECO:0000256" key="3">
    <source>
        <dbReference type="ARBA" id="ARBA00022679"/>
    </source>
</evidence>
<dbReference type="InterPro" id="IPR013762">
    <property type="entry name" value="Integrase-like_cat_sf"/>
</dbReference>
<gene>
    <name evidence="11" type="ORF">AH2_00037</name>
</gene>
<dbReference type="PROSITE" id="PS51898">
    <property type="entry name" value="TYR_RECOMBINASE"/>
    <property type="match status" value="1"/>
</dbReference>
<protein>
    <recommendedName>
        <fullName evidence="2">Integrase</fullName>
    </recommendedName>
</protein>
<dbReference type="GO" id="GO:0044826">
    <property type="term" value="P:viral genome integration into host DNA"/>
    <property type="evidence" value="ECO:0007669"/>
    <property type="project" value="UniProtKB-KW"/>
</dbReference>
<dbReference type="GO" id="GO:0016740">
    <property type="term" value="F:transferase activity"/>
    <property type="evidence" value="ECO:0007669"/>
    <property type="project" value="UniProtKB-KW"/>
</dbReference>
<dbReference type="GO" id="GO:0075713">
    <property type="term" value="P:establishment of integrated proviral latency"/>
    <property type="evidence" value="ECO:0007669"/>
    <property type="project" value="UniProtKB-KW"/>
</dbReference>
<dbReference type="RefSeq" id="YP_006561121.1">
    <property type="nucleotide sequence ID" value="NC_018283.1"/>
</dbReference>
<dbReference type="GO" id="GO:0003677">
    <property type="term" value="F:DNA binding"/>
    <property type="evidence" value="ECO:0007669"/>
    <property type="project" value="UniProtKB-UniRule"/>
</dbReference>
<dbReference type="Gene3D" id="1.10.150.130">
    <property type="match status" value="1"/>
</dbReference>
<keyword evidence="3" id="KW-0808">Transferase</keyword>
<dbReference type="PANTHER" id="PTHR30349">
    <property type="entry name" value="PHAGE INTEGRASE-RELATED"/>
    <property type="match status" value="1"/>
</dbReference>
<dbReference type="Proteomes" id="UP000009012">
    <property type="component" value="Segment"/>
</dbReference>
<evidence type="ECO:0000259" key="10">
    <source>
        <dbReference type="PROSITE" id="PS51900"/>
    </source>
</evidence>
<evidence type="ECO:0000256" key="7">
    <source>
        <dbReference type="ARBA" id="ARBA00023195"/>
    </source>
</evidence>
<sequence>MGTITKRKRGNGTFGYTAQIRLKRDGKVIFTEAQTFDRRSAASAWMKKREGELAKPGALERPKGEDPKLRDVIDQYFAESEKEHGRTKAQVLRTIKTHDIADKRCSQITSTVIVAFLQELDVTPATRSSYLSFLGSIFTVARPMWGYPLDDQQMDDAWLVARKMGIIGKSQERDRRPTFEELDKLMTHFQERNHRRPSSNPMHYVIGFAIFSTRRMDEIARIAWDDYDKEGKRVLVRDMKNPGEKVGNDVWCDLVPEAIAIIEAMPRVADQIFPYSPDAMGAAFTRACYLLGINTEEMPEEKRLHFHDLRHDGVSRLFEMGWNIPHVAAVSGHRSWKSLQRYTHLRQSGNKYEGWKWLPVISTPIEREKPTTAHRTRRLRRDRPGVAGLVTRGEASPLHKLTEKQVAEIRASKDNISALARLYNVSRTLIRSIRKGKVWKEAA</sequence>